<dbReference type="HOGENOM" id="CLU_3210982_0_0_3"/>
<dbReference type="EMBL" id="CP000828">
    <property type="protein sequence ID" value="ABW29015.1"/>
    <property type="molecule type" value="Genomic_DNA"/>
</dbReference>
<name>B0C9K2_ACAM1</name>
<evidence type="ECO:0000313" key="2">
    <source>
        <dbReference type="Proteomes" id="UP000000268"/>
    </source>
</evidence>
<dbReference type="STRING" id="329726.AM1_4032"/>
<dbReference type="AlphaFoldDB" id="B0C9K2"/>
<dbReference type="KEGG" id="amr:AM1_4032"/>
<reference evidence="1 2" key="1">
    <citation type="journal article" date="2008" name="Proc. Natl. Acad. Sci. U.S.A.">
        <title>Niche adaptation and genome expansion in the chlorophyll d-producing cyanobacterium Acaryochloris marina.</title>
        <authorList>
            <person name="Swingley W.D."/>
            <person name="Chen M."/>
            <person name="Cheung P.C."/>
            <person name="Conrad A.L."/>
            <person name="Dejesa L.C."/>
            <person name="Hao J."/>
            <person name="Honchak B.M."/>
            <person name="Karbach L.E."/>
            <person name="Kurdoglu A."/>
            <person name="Lahiri S."/>
            <person name="Mastrian S.D."/>
            <person name="Miyashita H."/>
            <person name="Page L."/>
            <person name="Ramakrishna P."/>
            <person name="Satoh S."/>
            <person name="Sattley W.M."/>
            <person name="Shimada Y."/>
            <person name="Taylor H.L."/>
            <person name="Tomo T."/>
            <person name="Tsuchiya T."/>
            <person name="Wang Z.T."/>
            <person name="Raymond J."/>
            <person name="Mimuro M."/>
            <person name="Blankenship R.E."/>
            <person name="Touchman J.W."/>
        </authorList>
    </citation>
    <scope>NUCLEOTIDE SEQUENCE [LARGE SCALE GENOMIC DNA]</scope>
    <source>
        <strain evidence="2">MBIC 11017</strain>
    </source>
</reference>
<organism evidence="1 2">
    <name type="scientific">Acaryochloris marina (strain MBIC 11017)</name>
    <dbReference type="NCBI Taxonomy" id="329726"/>
    <lineage>
        <taxon>Bacteria</taxon>
        <taxon>Bacillati</taxon>
        <taxon>Cyanobacteriota</taxon>
        <taxon>Cyanophyceae</taxon>
        <taxon>Acaryochloridales</taxon>
        <taxon>Acaryochloridaceae</taxon>
        <taxon>Acaryochloris</taxon>
    </lineage>
</organism>
<gene>
    <name evidence="1" type="ordered locus">AM1_4032</name>
</gene>
<dbReference type="Proteomes" id="UP000000268">
    <property type="component" value="Chromosome"/>
</dbReference>
<accession>B0C9K2</accession>
<evidence type="ECO:0000313" key="1">
    <source>
        <dbReference type="EMBL" id="ABW29015.1"/>
    </source>
</evidence>
<protein>
    <submittedName>
        <fullName evidence="1">Uncharacterized protein</fullName>
    </submittedName>
</protein>
<keyword evidence="2" id="KW-1185">Reference proteome</keyword>
<sequence length="44" mass="5122">MACWAPLACVIGSLGSKTWGQNIGYFWFKAYHYWFVFMGRNPSE</sequence>
<proteinExistence type="predicted"/>